<dbReference type="GO" id="GO:0016787">
    <property type="term" value="F:hydrolase activity"/>
    <property type="evidence" value="ECO:0007669"/>
    <property type="project" value="UniProtKB-KW"/>
</dbReference>
<dbReference type="PANTHER" id="PTHR48081">
    <property type="entry name" value="AB HYDROLASE SUPERFAMILY PROTEIN C4A8.06C"/>
    <property type="match status" value="1"/>
</dbReference>
<feature type="chain" id="PRO_5044623629" evidence="2">
    <location>
        <begin position="26"/>
        <end position="331"/>
    </location>
</feature>
<dbReference type="RefSeq" id="WP_153371647.1">
    <property type="nucleotide sequence ID" value="NZ_CP045650.1"/>
</dbReference>
<evidence type="ECO:0000313" key="5">
    <source>
        <dbReference type="EMBL" id="QGA11255.1"/>
    </source>
</evidence>
<feature type="domain" description="BD-FAE-like" evidence="3">
    <location>
        <begin position="71"/>
        <end position="283"/>
    </location>
</feature>
<keyword evidence="1 4" id="KW-0378">Hydrolase</keyword>
<gene>
    <name evidence="5" type="ORF">GFH30_07555</name>
    <name evidence="4" type="ORF">GHJ48_02050</name>
</gene>
<keyword evidence="2" id="KW-0732">Signal</keyword>
<dbReference type="EMBL" id="CP045650">
    <property type="protein sequence ID" value="QGA11255.1"/>
    <property type="molecule type" value="Genomic_DNA"/>
</dbReference>
<feature type="signal peptide" evidence="2">
    <location>
        <begin position="1"/>
        <end position="25"/>
    </location>
</feature>
<keyword evidence="6" id="KW-1185">Reference proteome</keyword>
<evidence type="ECO:0000313" key="4">
    <source>
        <dbReference type="EMBL" id="MQW91193.1"/>
    </source>
</evidence>
<dbReference type="InterPro" id="IPR050300">
    <property type="entry name" value="GDXG_lipolytic_enzyme"/>
</dbReference>
<sequence>MTQLISKLCTFICCAILLSACQSHVKNSKVIAGVFNFSTDIQQKMIEKGAPQNVLVTRNIVYQDQPKLSFDLYQPENIAELGLRPTIVWIHGGGWISGSKEHGSGYYKMLAQQGYNVISVEYQMAPEHIYPTQLQQIDQALAYISQHAADYHVDANALFLAGDSAGANMASHYAALLTTPNYATSEDFKVSIQPKQLRGLILHCGIYDLVSFVESAPTEIKLLEWGILNLVQAYTGERKDDHKFLARISPSQHLSAHYPSVLISGGNKDFLTESQSYPFVEKLREYGIPVTSLFYPDSKEILFHEYQFLMSKEASQKTFEQTIQFLKKTAY</sequence>
<dbReference type="Proteomes" id="UP000327478">
    <property type="component" value="Chromosome"/>
</dbReference>
<dbReference type="PROSITE" id="PS51257">
    <property type="entry name" value="PROKAR_LIPOPROTEIN"/>
    <property type="match status" value="1"/>
</dbReference>
<dbReference type="SUPFAM" id="SSF53474">
    <property type="entry name" value="alpha/beta-Hydrolases"/>
    <property type="match status" value="1"/>
</dbReference>
<accession>A0A5Q0P2D5</accession>
<evidence type="ECO:0000256" key="2">
    <source>
        <dbReference type="SAM" id="SignalP"/>
    </source>
</evidence>
<reference evidence="6 7" key="1">
    <citation type="submission" date="2019-10" db="EMBL/GenBank/DDBJ databases">
        <authorList>
            <person name="Dong K."/>
        </authorList>
    </citation>
    <scope>NUCLEOTIDE SEQUENCE [LARGE SCALE GENOMIC DNA]</scope>
    <source>
        <strain evidence="6">dk386</strain>
        <strain evidence="5">Dk386</strain>
        <strain evidence="4">Dk771</strain>
        <strain evidence="7">dk771</strain>
    </source>
</reference>
<dbReference type="Gene3D" id="3.40.50.1820">
    <property type="entry name" value="alpha/beta hydrolase"/>
    <property type="match status" value="1"/>
</dbReference>
<dbReference type="Proteomes" id="UP000480556">
    <property type="component" value="Unassembled WGS sequence"/>
</dbReference>
<proteinExistence type="predicted"/>
<dbReference type="InterPro" id="IPR029058">
    <property type="entry name" value="AB_hydrolase_fold"/>
</dbReference>
<dbReference type="AlphaFoldDB" id="A0A5Q0P2D5"/>
<protein>
    <submittedName>
        <fullName evidence="4">Alpha/beta hydrolase fold domain-containing protein</fullName>
    </submittedName>
</protein>
<evidence type="ECO:0000256" key="1">
    <source>
        <dbReference type="ARBA" id="ARBA00022801"/>
    </source>
</evidence>
<name>A0A5Q0P2D5_9GAMM</name>
<evidence type="ECO:0000259" key="3">
    <source>
        <dbReference type="Pfam" id="PF20434"/>
    </source>
</evidence>
<organism evidence="4 7">
    <name type="scientific">Acinetobacter wanghuae</name>
    <dbReference type="NCBI Taxonomy" id="2662362"/>
    <lineage>
        <taxon>Bacteria</taxon>
        <taxon>Pseudomonadati</taxon>
        <taxon>Pseudomonadota</taxon>
        <taxon>Gammaproteobacteria</taxon>
        <taxon>Moraxellales</taxon>
        <taxon>Moraxellaceae</taxon>
        <taxon>Acinetobacter</taxon>
    </lineage>
</organism>
<dbReference type="Pfam" id="PF20434">
    <property type="entry name" value="BD-FAE"/>
    <property type="match status" value="1"/>
</dbReference>
<evidence type="ECO:0000313" key="7">
    <source>
        <dbReference type="Proteomes" id="UP000480556"/>
    </source>
</evidence>
<dbReference type="EMBL" id="WITK01000002">
    <property type="protein sequence ID" value="MQW91193.1"/>
    <property type="molecule type" value="Genomic_DNA"/>
</dbReference>
<dbReference type="InterPro" id="IPR049492">
    <property type="entry name" value="BD-FAE-like_dom"/>
</dbReference>
<evidence type="ECO:0000313" key="6">
    <source>
        <dbReference type="Proteomes" id="UP000327478"/>
    </source>
</evidence>